<accession>A0ACC0DDX1</accession>
<dbReference type="EMBL" id="MU394290">
    <property type="protein sequence ID" value="KAI6090710.1"/>
    <property type="molecule type" value="Genomic_DNA"/>
</dbReference>
<proteinExistence type="predicted"/>
<evidence type="ECO:0000313" key="1">
    <source>
        <dbReference type="EMBL" id="KAI6090710.1"/>
    </source>
</evidence>
<comment type="caution">
    <text evidence="1">The sequence shown here is derived from an EMBL/GenBank/DDBJ whole genome shotgun (WGS) entry which is preliminary data.</text>
</comment>
<sequence>MALVVANVGRSKPEIELGKALSDFEAILGPEQKAGFLMIRASAIASPPNVRDVMNLTAEIDEKARQQKGGTHRCFGPRFTMILESVQQYVSLGDIIAGGSQNLFACGAWAIVRTTLLTAVKFSTYLERISLLFMRVGLSAPRYHEMASLFPQSKSLQGLMAQYFVTVVRICHDTVRLCQKSFLGQVKAFLQDRSIAEYESQIANNTKAIKEQLQLEKMKTASTVYNMLQSLTVSGARRRILQSHLQLLDQCSIYPYQTSWKRIRKEGNATWAYEQTSYRTWLEQDIPSSLLLRGRLGSGKTVQMANVVDDLNLNRPQSKVAYFFCCQDDFRSLECRTILGCLARQFLEQLPAELSAELFTDSGKGLDENDVEGILMSALDHTKEAFIILDGVEACTRSERVTLLRALANLQGDSQLKICVSFSLEASNEIQKDMEVLGSRLSLTLPRERPELSPYIEAQLISKLEDGLLAIGDPGIILEIRDAIQAGAHGMFLWARLQIESICFEKTDHDIRKALRNLPRSLSGIFTRILDQCRNEAPSYQLPILRILTAARRPLSLEEFGEVISLTPGNTDLSAAKIVNDIRSVLRCCGSLVILDEELLTLHLIHPSVKQFLLGGFNDDNRVSFTMEDAERELGHRIVTYLNWQGFDSQLSPKTVSTLPADGIPKRIINLSLADSSRARSVAIGLLKSQPLKNNIDIGKILSAEFEHSRGSAVSQFHFYEYAKEYWLHHTNRIHESPAIFLSLFLKLVHKPDLLERSIQSDTYLSTDLNTKDVWAIYQSHPALLLAITSNDVRRTQHLNCCIRAAGKIRPHKLLDETLWYDLLGILAQGYRGEADEKAAFADFIQMHPGTWVQCDSVLQRASRNAFMLRDYISLVAVFKDEDGRKYIPSEGVDVHSLCNSLVQDFPDDVSLLENLLSLVQDMTDESYNGLLSLLLQRPAHLQACKHNLVEMLKQNYRTPLIDPGTFIGFFEAFDPTDCASDTLLYKAILRLCPDSNAAYDRVLETVAHFPMQSNYFIAVLSKTVPLPLMDPVVYIKLVRVYISSCSYGKARRYHDYVSSLAMFLEPSSRLDVHSVFRALLSLRPADVALGTLSQAIKEEMPLLNPTQDKVSCSPCAPCAPLNYSIITTTDEWDERLETVEFVPYSNCD</sequence>
<reference evidence="1 2" key="1">
    <citation type="journal article" date="2022" name="New Phytol.">
        <title>Ecological generalism drives hyperdiversity of secondary metabolite gene clusters in xylarialean endophytes.</title>
        <authorList>
            <person name="Franco M.E.E."/>
            <person name="Wisecaver J.H."/>
            <person name="Arnold A.E."/>
            <person name="Ju Y.M."/>
            <person name="Slot J.C."/>
            <person name="Ahrendt S."/>
            <person name="Moore L.P."/>
            <person name="Eastman K.E."/>
            <person name="Scott K."/>
            <person name="Konkel Z."/>
            <person name="Mondo S.J."/>
            <person name="Kuo A."/>
            <person name="Hayes R.D."/>
            <person name="Haridas S."/>
            <person name="Andreopoulos B."/>
            <person name="Riley R."/>
            <person name="LaButti K."/>
            <person name="Pangilinan J."/>
            <person name="Lipzen A."/>
            <person name="Amirebrahimi M."/>
            <person name="Yan J."/>
            <person name="Adam C."/>
            <person name="Keymanesh K."/>
            <person name="Ng V."/>
            <person name="Louie K."/>
            <person name="Northen T."/>
            <person name="Drula E."/>
            <person name="Henrissat B."/>
            <person name="Hsieh H.M."/>
            <person name="Youens-Clark K."/>
            <person name="Lutzoni F."/>
            <person name="Miadlikowska J."/>
            <person name="Eastwood D.C."/>
            <person name="Hamelin R.C."/>
            <person name="Grigoriev I.V."/>
            <person name="U'Ren J.M."/>
        </authorList>
    </citation>
    <scope>NUCLEOTIDE SEQUENCE [LARGE SCALE GENOMIC DNA]</scope>
    <source>
        <strain evidence="1 2">ER1909</strain>
    </source>
</reference>
<gene>
    <name evidence="1" type="ORF">F4821DRAFT_22829</name>
</gene>
<evidence type="ECO:0000313" key="2">
    <source>
        <dbReference type="Proteomes" id="UP001497680"/>
    </source>
</evidence>
<organism evidence="1 2">
    <name type="scientific">Hypoxylon rubiginosum</name>
    <dbReference type="NCBI Taxonomy" id="110542"/>
    <lineage>
        <taxon>Eukaryota</taxon>
        <taxon>Fungi</taxon>
        <taxon>Dikarya</taxon>
        <taxon>Ascomycota</taxon>
        <taxon>Pezizomycotina</taxon>
        <taxon>Sordariomycetes</taxon>
        <taxon>Xylariomycetidae</taxon>
        <taxon>Xylariales</taxon>
        <taxon>Hypoxylaceae</taxon>
        <taxon>Hypoxylon</taxon>
    </lineage>
</organism>
<name>A0ACC0DDX1_9PEZI</name>
<protein>
    <submittedName>
        <fullName evidence="1">Uncharacterized protein</fullName>
    </submittedName>
</protein>
<dbReference type="Proteomes" id="UP001497680">
    <property type="component" value="Unassembled WGS sequence"/>
</dbReference>
<keyword evidence="2" id="KW-1185">Reference proteome</keyword>